<protein>
    <submittedName>
        <fullName evidence="1">Uncharacterized protein</fullName>
    </submittedName>
</protein>
<accession>A0ACC2LVQ7</accession>
<organism evidence="1 2">
    <name type="scientific">Persea americana</name>
    <name type="common">Avocado</name>
    <dbReference type="NCBI Taxonomy" id="3435"/>
    <lineage>
        <taxon>Eukaryota</taxon>
        <taxon>Viridiplantae</taxon>
        <taxon>Streptophyta</taxon>
        <taxon>Embryophyta</taxon>
        <taxon>Tracheophyta</taxon>
        <taxon>Spermatophyta</taxon>
        <taxon>Magnoliopsida</taxon>
        <taxon>Magnoliidae</taxon>
        <taxon>Laurales</taxon>
        <taxon>Lauraceae</taxon>
        <taxon>Persea</taxon>
    </lineage>
</organism>
<evidence type="ECO:0000313" key="1">
    <source>
        <dbReference type="EMBL" id="KAJ8637444.1"/>
    </source>
</evidence>
<gene>
    <name evidence="1" type="ORF">MRB53_011711</name>
</gene>
<sequence length="94" mass="10073">MEGVRCVGEDVEEVSELAGDDEGAELEEDSSKGEDGGVGDEVEELERDGEVGEEDEEVAGFPPLENVVEGSEGLCFFVCADVVREGEGRIRHVQ</sequence>
<dbReference type="EMBL" id="CM056811">
    <property type="protein sequence ID" value="KAJ8637444.1"/>
    <property type="molecule type" value="Genomic_DNA"/>
</dbReference>
<evidence type="ECO:0000313" key="2">
    <source>
        <dbReference type="Proteomes" id="UP001234297"/>
    </source>
</evidence>
<proteinExistence type="predicted"/>
<reference evidence="1 2" key="1">
    <citation type="journal article" date="2022" name="Hortic Res">
        <title>A haplotype resolved chromosomal level avocado genome allows analysis of novel avocado genes.</title>
        <authorList>
            <person name="Nath O."/>
            <person name="Fletcher S.J."/>
            <person name="Hayward A."/>
            <person name="Shaw L.M."/>
            <person name="Masouleh A.K."/>
            <person name="Furtado A."/>
            <person name="Henry R.J."/>
            <person name="Mitter N."/>
        </authorList>
    </citation>
    <scope>NUCLEOTIDE SEQUENCE [LARGE SCALE GENOMIC DNA]</scope>
    <source>
        <strain evidence="2">cv. Hass</strain>
    </source>
</reference>
<name>A0ACC2LVQ7_PERAE</name>
<dbReference type="Proteomes" id="UP001234297">
    <property type="component" value="Chromosome 3"/>
</dbReference>
<keyword evidence="2" id="KW-1185">Reference proteome</keyword>
<comment type="caution">
    <text evidence="1">The sequence shown here is derived from an EMBL/GenBank/DDBJ whole genome shotgun (WGS) entry which is preliminary data.</text>
</comment>